<dbReference type="AlphaFoldDB" id="A0A7V7V2C2"/>
<dbReference type="Proteomes" id="UP000470409">
    <property type="component" value="Unassembled WGS sequence"/>
</dbReference>
<organism evidence="2 3">
    <name type="scientific">Bacillus luti</name>
    <dbReference type="NCBI Taxonomy" id="2026191"/>
    <lineage>
        <taxon>Bacteria</taxon>
        <taxon>Bacillati</taxon>
        <taxon>Bacillota</taxon>
        <taxon>Bacilli</taxon>
        <taxon>Bacillales</taxon>
        <taxon>Bacillaceae</taxon>
        <taxon>Bacillus</taxon>
        <taxon>Bacillus cereus group</taxon>
    </lineage>
</organism>
<evidence type="ECO:0000256" key="1">
    <source>
        <dbReference type="SAM" id="MobiDB-lite"/>
    </source>
</evidence>
<protein>
    <submittedName>
        <fullName evidence="2">Uncharacterized protein</fullName>
    </submittedName>
</protein>
<gene>
    <name evidence="2" type="ORF">F8163_27905</name>
</gene>
<comment type="caution">
    <text evidence="2">The sequence shown here is derived from an EMBL/GenBank/DDBJ whole genome shotgun (WGS) entry which is preliminary data.</text>
</comment>
<evidence type="ECO:0000313" key="2">
    <source>
        <dbReference type="EMBL" id="KAB2439844.1"/>
    </source>
</evidence>
<feature type="region of interest" description="Disordered" evidence="1">
    <location>
        <begin position="1"/>
        <end position="21"/>
    </location>
</feature>
<proteinExistence type="predicted"/>
<accession>A0A7V7V2C2</accession>
<reference evidence="2 3" key="1">
    <citation type="submission" date="2019-10" db="EMBL/GenBank/DDBJ databases">
        <title>Bacillus from the desert of Cuatro Cinegas, Coahuila.</title>
        <authorList>
            <person name="Olmedo-Alvarez G."/>
            <person name="Saldana S."/>
            <person name="Barcelo D."/>
        </authorList>
    </citation>
    <scope>NUCLEOTIDE SEQUENCE [LARGE SCALE GENOMIC DNA]</scope>
    <source>
        <strain evidence="2 3">CH155b_5T</strain>
    </source>
</reference>
<evidence type="ECO:0000313" key="3">
    <source>
        <dbReference type="Proteomes" id="UP000470409"/>
    </source>
</evidence>
<name>A0A7V7V2C2_9BACI</name>
<sequence length="91" mass="9711">MPFSYTGSFSTGSNGVSISGTQDVARSSDSIRYVLVKEGWWSDTEYDAVQIVGDYTGGTFSANLYAPTGSGYKIKIVGHGVETGRLTVNPF</sequence>
<dbReference type="EMBL" id="WBPG01000031">
    <property type="protein sequence ID" value="KAB2439844.1"/>
    <property type="molecule type" value="Genomic_DNA"/>
</dbReference>